<evidence type="ECO:0000313" key="1">
    <source>
        <dbReference type="EMBL" id="GIX99964.1"/>
    </source>
</evidence>
<proteinExistence type="predicted"/>
<sequence>MEDLKSTDFSVVKQYDCECHFEIQKNEMPAKMEKLCSLHKAHLLSTSTAVKEKIQSQIKKLICVLLKRREELLDEVDIETAVEIDGFHSDIKYLPEISNLKIMEEDFLSANLHPVEIQFDADIEDLCARLELFGDLRLVQNPQLMPSFLKAIKKSKSETFSAEKNILKKKSYVVLDSSDESDTIHDFEMINLADDQNNCSKEDVLMDEKENGDKIIADICRKETDCQLAFHKFCRNDYLKIISKPEEINFWLYQQPDPVASTDLHLNQSKNEKGSESVKKGQNPDVLLSAAFQKYFFDTKMEDWLALNKSASKDFPCKDVFLKEMYFNTDIKEWLASS</sequence>
<gene>
    <name evidence="1" type="ORF">CDAR_447281</name>
</gene>
<protein>
    <submittedName>
        <fullName evidence="1">Uncharacterized protein</fullName>
    </submittedName>
</protein>
<reference evidence="1 2" key="1">
    <citation type="submission" date="2021-06" db="EMBL/GenBank/DDBJ databases">
        <title>Caerostris darwini draft genome.</title>
        <authorList>
            <person name="Kono N."/>
            <person name="Arakawa K."/>
        </authorList>
    </citation>
    <scope>NUCLEOTIDE SEQUENCE [LARGE SCALE GENOMIC DNA]</scope>
</reference>
<evidence type="ECO:0000313" key="2">
    <source>
        <dbReference type="Proteomes" id="UP001054837"/>
    </source>
</evidence>
<accession>A0AAV4PTC9</accession>
<organism evidence="1 2">
    <name type="scientific">Caerostris darwini</name>
    <dbReference type="NCBI Taxonomy" id="1538125"/>
    <lineage>
        <taxon>Eukaryota</taxon>
        <taxon>Metazoa</taxon>
        <taxon>Ecdysozoa</taxon>
        <taxon>Arthropoda</taxon>
        <taxon>Chelicerata</taxon>
        <taxon>Arachnida</taxon>
        <taxon>Araneae</taxon>
        <taxon>Araneomorphae</taxon>
        <taxon>Entelegynae</taxon>
        <taxon>Araneoidea</taxon>
        <taxon>Araneidae</taxon>
        <taxon>Caerostris</taxon>
    </lineage>
</organism>
<dbReference type="EMBL" id="BPLQ01003364">
    <property type="protein sequence ID" value="GIX99964.1"/>
    <property type="molecule type" value="Genomic_DNA"/>
</dbReference>
<name>A0AAV4PTC9_9ARAC</name>
<keyword evidence="2" id="KW-1185">Reference proteome</keyword>
<dbReference type="AlphaFoldDB" id="A0AAV4PTC9"/>
<dbReference type="Proteomes" id="UP001054837">
    <property type="component" value="Unassembled WGS sequence"/>
</dbReference>
<comment type="caution">
    <text evidence="1">The sequence shown here is derived from an EMBL/GenBank/DDBJ whole genome shotgun (WGS) entry which is preliminary data.</text>
</comment>